<dbReference type="Proteomes" id="UP001628179">
    <property type="component" value="Unassembled WGS sequence"/>
</dbReference>
<dbReference type="InterPro" id="IPR036259">
    <property type="entry name" value="MFS_trans_sf"/>
</dbReference>
<dbReference type="PANTHER" id="PTHR23501:SF191">
    <property type="entry name" value="VACUOLAR BASIC AMINO ACID TRANSPORTER 4"/>
    <property type="match status" value="1"/>
</dbReference>
<sequence length="75" mass="8400">MLVAFLWWESRARQPIIPVRLLLDRTVLNACITSLLSTMVVMMTMYYIPLYLQALGHSATQAGLRILASSVGVSF</sequence>
<dbReference type="EMBL" id="BAAFSV010000003">
    <property type="protein sequence ID" value="GAB1315663.1"/>
    <property type="molecule type" value="Genomic_DNA"/>
</dbReference>
<proteinExistence type="predicted"/>
<dbReference type="GeneID" id="98176616"/>
<keyword evidence="2" id="KW-0813">Transport</keyword>
<keyword evidence="4 6" id="KW-1133">Transmembrane helix</keyword>
<name>A0ABQ0GD13_9PEZI</name>
<reference evidence="7 8" key="1">
    <citation type="submission" date="2024-09" db="EMBL/GenBank/DDBJ databases">
        <title>Itraconazole resistance in Madurella fahalii resulting from another homologue of gene encoding cytochrome P450 14-alpha sterol demethylase (CYP51).</title>
        <authorList>
            <person name="Yoshioka I."/>
            <person name="Fahal A.H."/>
            <person name="Kaneko S."/>
            <person name="Yaguchi T."/>
        </authorList>
    </citation>
    <scope>NUCLEOTIDE SEQUENCE [LARGE SCALE GENOMIC DNA]</scope>
    <source>
        <strain evidence="7 8">IFM 68171</strain>
    </source>
</reference>
<comment type="caution">
    <text evidence="7">The sequence shown here is derived from an EMBL/GenBank/DDBJ whole genome shotgun (WGS) entry which is preliminary data.</text>
</comment>
<evidence type="ECO:0000256" key="3">
    <source>
        <dbReference type="ARBA" id="ARBA00022692"/>
    </source>
</evidence>
<dbReference type="RefSeq" id="XP_070917394.1">
    <property type="nucleotide sequence ID" value="XM_071061293.1"/>
</dbReference>
<keyword evidence="3 6" id="KW-0812">Transmembrane</keyword>
<comment type="subcellular location">
    <subcellularLocation>
        <location evidence="1">Endomembrane system</location>
        <topology evidence="1">Multi-pass membrane protein</topology>
    </subcellularLocation>
</comment>
<dbReference type="PANTHER" id="PTHR23501">
    <property type="entry name" value="MAJOR FACILITATOR SUPERFAMILY"/>
    <property type="match status" value="1"/>
</dbReference>
<evidence type="ECO:0000313" key="8">
    <source>
        <dbReference type="Proteomes" id="UP001628179"/>
    </source>
</evidence>
<evidence type="ECO:0000256" key="5">
    <source>
        <dbReference type="ARBA" id="ARBA00023136"/>
    </source>
</evidence>
<evidence type="ECO:0000256" key="2">
    <source>
        <dbReference type="ARBA" id="ARBA00022448"/>
    </source>
</evidence>
<keyword evidence="8" id="KW-1185">Reference proteome</keyword>
<evidence type="ECO:0000313" key="7">
    <source>
        <dbReference type="EMBL" id="GAB1315663.1"/>
    </source>
</evidence>
<accession>A0ABQ0GD13</accession>
<evidence type="ECO:0000256" key="6">
    <source>
        <dbReference type="SAM" id="Phobius"/>
    </source>
</evidence>
<protein>
    <submittedName>
        <fullName evidence="7">Uncharacterized protein</fullName>
    </submittedName>
</protein>
<gene>
    <name evidence="7" type="ORF">MFIFM68171_05873</name>
</gene>
<evidence type="ECO:0000256" key="4">
    <source>
        <dbReference type="ARBA" id="ARBA00022989"/>
    </source>
</evidence>
<evidence type="ECO:0000256" key="1">
    <source>
        <dbReference type="ARBA" id="ARBA00004127"/>
    </source>
</evidence>
<feature type="transmembrane region" description="Helical" evidence="6">
    <location>
        <begin position="27"/>
        <end position="48"/>
    </location>
</feature>
<dbReference type="SUPFAM" id="SSF103473">
    <property type="entry name" value="MFS general substrate transporter"/>
    <property type="match status" value="1"/>
</dbReference>
<keyword evidence="5 6" id="KW-0472">Membrane</keyword>
<organism evidence="7 8">
    <name type="scientific">Madurella fahalii</name>
    <dbReference type="NCBI Taxonomy" id="1157608"/>
    <lineage>
        <taxon>Eukaryota</taxon>
        <taxon>Fungi</taxon>
        <taxon>Dikarya</taxon>
        <taxon>Ascomycota</taxon>
        <taxon>Pezizomycotina</taxon>
        <taxon>Sordariomycetes</taxon>
        <taxon>Sordariomycetidae</taxon>
        <taxon>Sordariales</taxon>
        <taxon>Sordariales incertae sedis</taxon>
        <taxon>Madurella</taxon>
    </lineage>
</organism>